<proteinExistence type="inferred from homology"/>
<feature type="domain" description="Mur ligase C-terminal" evidence="11">
    <location>
        <begin position="329"/>
        <end position="448"/>
    </location>
</feature>
<keyword evidence="5" id="KW-0547">Nucleotide-binding</keyword>
<dbReference type="Gene3D" id="3.40.1190.10">
    <property type="entry name" value="Mur-like, catalytic domain"/>
    <property type="match status" value="1"/>
</dbReference>
<dbReference type="Proteomes" id="UP000178109">
    <property type="component" value="Unassembled WGS sequence"/>
</dbReference>
<dbReference type="InterPro" id="IPR036615">
    <property type="entry name" value="Mur_ligase_C_dom_sf"/>
</dbReference>
<gene>
    <name evidence="13" type="ORF">A3H70_03610</name>
</gene>
<feature type="region of interest" description="Disordered" evidence="10">
    <location>
        <begin position="245"/>
        <end position="290"/>
    </location>
</feature>
<dbReference type="SUPFAM" id="SSF53244">
    <property type="entry name" value="MurD-like peptide ligases, peptide-binding domain"/>
    <property type="match status" value="1"/>
</dbReference>
<dbReference type="InterPro" id="IPR013221">
    <property type="entry name" value="Mur_ligase_cen"/>
</dbReference>
<sequence>MKHFTPYYKAVHCLESLATLPLNADYLKRNAKDPNIYLERTACLLKLLGDPHRGFRYLHVSGTAGKGSTASFLHQMLYLSGFRVGSFYSPFATTSIEKIKVNDKLINPLDFAKLTERIKIAAKKMVNSKFGRPSYFECFFALALLYFKKTRCQWVVLEVGLGGKFDATNIISRSEVSAITNVGLDHTDILGKTLSAIARDKAGIIKPNSHFFTTETRPTLLKIFKEECLKKHTKLHTLSLRAKPDEAERSLAKRSQPEAGHPLGGNPRINLGIATSSRQGRTPRNDTEMNLAGPYQLRNVALASAIGRHLKINDKIISQAIAETSLPCRFEIIQTNPLVILDGAHNPLKIKSVMHNLKSLTYKKLCIIFASARNKDARAMTAQLQRAADEIIFTQIKTAERKFRSAAELGKLIPSFKKKIIEPNPRQALKKALKKLKPQDALLITGSFYLAGELRKHWISEETILRKRKA</sequence>
<dbReference type="PIRSF" id="PIRSF001563">
    <property type="entry name" value="Folylpolyglu_synth"/>
    <property type="match status" value="1"/>
</dbReference>
<protein>
    <recommendedName>
        <fullName evidence="2">tetrahydrofolate synthase</fullName>
        <ecNumber evidence="2">6.3.2.17</ecNumber>
    </recommendedName>
    <alternativeName>
        <fullName evidence="8">Tetrahydrofolylpolyglutamate synthase</fullName>
    </alternativeName>
</protein>
<keyword evidence="4" id="KW-0479">Metal-binding</keyword>
<evidence type="ECO:0000256" key="6">
    <source>
        <dbReference type="ARBA" id="ARBA00022840"/>
    </source>
</evidence>
<dbReference type="GO" id="GO:0046872">
    <property type="term" value="F:metal ion binding"/>
    <property type="evidence" value="ECO:0007669"/>
    <property type="project" value="UniProtKB-KW"/>
</dbReference>
<comment type="catalytic activity">
    <reaction evidence="9">
        <text>(6S)-5,6,7,8-tetrahydrofolyl-(gamma-L-Glu)(n) + L-glutamate + ATP = (6S)-5,6,7,8-tetrahydrofolyl-(gamma-L-Glu)(n+1) + ADP + phosphate + H(+)</text>
        <dbReference type="Rhea" id="RHEA:10580"/>
        <dbReference type="Rhea" id="RHEA-COMP:14738"/>
        <dbReference type="Rhea" id="RHEA-COMP:14740"/>
        <dbReference type="ChEBI" id="CHEBI:15378"/>
        <dbReference type="ChEBI" id="CHEBI:29985"/>
        <dbReference type="ChEBI" id="CHEBI:30616"/>
        <dbReference type="ChEBI" id="CHEBI:43474"/>
        <dbReference type="ChEBI" id="CHEBI:141005"/>
        <dbReference type="ChEBI" id="CHEBI:456216"/>
        <dbReference type="EC" id="6.3.2.17"/>
    </reaction>
</comment>
<dbReference type="InterPro" id="IPR001645">
    <property type="entry name" value="Folylpolyglutamate_synth"/>
</dbReference>
<dbReference type="NCBIfam" id="TIGR01499">
    <property type="entry name" value="folC"/>
    <property type="match status" value="1"/>
</dbReference>
<evidence type="ECO:0000256" key="2">
    <source>
        <dbReference type="ARBA" id="ARBA00013025"/>
    </source>
</evidence>
<dbReference type="PROSITE" id="PS01012">
    <property type="entry name" value="FOLYLPOLYGLU_SYNT_2"/>
    <property type="match status" value="1"/>
</dbReference>
<dbReference type="AlphaFoldDB" id="A0A1G2BPD1"/>
<evidence type="ECO:0000256" key="5">
    <source>
        <dbReference type="ARBA" id="ARBA00022741"/>
    </source>
</evidence>
<evidence type="ECO:0000313" key="13">
    <source>
        <dbReference type="EMBL" id="OGY90948.1"/>
    </source>
</evidence>
<dbReference type="SUPFAM" id="SSF53623">
    <property type="entry name" value="MurD-like peptide ligases, catalytic domain"/>
    <property type="match status" value="1"/>
</dbReference>
<evidence type="ECO:0000256" key="8">
    <source>
        <dbReference type="ARBA" id="ARBA00030592"/>
    </source>
</evidence>
<keyword evidence="7" id="KW-0460">Magnesium</keyword>
<dbReference type="GO" id="GO:0005737">
    <property type="term" value="C:cytoplasm"/>
    <property type="evidence" value="ECO:0007669"/>
    <property type="project" value="TreeGrafter"/>
</dbReference>
<dbReference type="PANTHER" id="PTHR11136:SF0">
    <property type="entry name" value="DIHYDROFOLATE SYNTHETASE-RELATED"/>
    <property type="match status" value="1"/>
</dbReference>
<evidence type="ECO:0000256" key="10">
    <source>
        <dbReference type="SAM" id="MobiDB-lite"/>
    </source>
</evidence>
<dbReference type="GO" id="GO:0004326">
    <property type="term" value="F:tetrahydrofolylpolyglutamate synthase activity"/>
    <property type="evidence" value="ECO:0007669"/>
    <property type="project" value="UniProtKB-EC"/>
</dbReference>
<dbReference type="EC" id="6.3.2.17" evidence="2"/>
<evidence type="ECO:0000256" key="3">
    <source>
        <dbReference type="ARBA" id="ARBA00022598"/>
    </source>
</evidence>
<dbReference type="Pfam" id="PF02875">
    <property type="entry name" value="Mur_ligase_C"/>
    <property type="match status" value="1"/>
</dbReference>
<dbReference type="Pfam" id="PF08245">
    <property type="entry name" value="Mur_ligase_M"/>
    <property type="match status" value="1"/>
</dbReference>
<evidence type="ECO:0000259" key="12">
    <source>
        <dbReference type="Pfam" id="PF08245"/>
    </source>
</evidence>
<evidence type="ECO:0000256" key="7">
    <source>
        <dbReference type="ARBA" id="ARBA00022842"/>
    </source>
</evidence>
<evidence type="ECO:0000256" key="4">
    <source>
        <dbReference type="ARBA" id="ARBA00022723"/>
    </source>
</evidence>
<dbReference type="PANTHER" id="PTHR11136">
    <property type="entry name" value="FOLYLPOLYGLUTAMATE SYNTHASE-RELATED"/>
    <property type="match status" value="1"/>
</dbReference>
<dbReference type="InterPro" id="IPR004101">
    <property type="entry name" value="Mur_ligase_C"/>
</dbReference>
<feature type="compositionally biased region" description="Polar residues" evidence="10">
    <location>
        <begin position="273"/>
        <end position="282"/>
    </location>
</feature>
<dbReference type="GO" id="GO:0005524">
    <property type="term" value="F:ATP binding"/>
    <property type="evidence" value="ECO:0007669"/>
    <property type="project" value="UniProtKB-KW"/>
</dbReference>
<dbReference type="EMBL" id="MHKO01000057">
    <property type="protein sequence ID" value="OGY90948.1"/>
    <property type="molecule type" value="Genomic_DNA"/>
</dbReference>
<dbReference type="STRING" id="1798553.A3H70_03610"/>
<accession>A0A1G2BPD1</accession>
<keyword evidence="3" id="KW-0436">Ligase</keyword>
<evidence type="ECO:0000313" key="14">
    <source>
        <dbReference type="Proteomes" id="UP000178109"/>
    </source>
</evidence>
<dbReference type="InterPro" id="IPR036565">
    <property type="entry name" value="Mur-like_cat_sf"/>
</dbReference>
<evidence type="ECO:0000259" key="11">
    <source>
        <dbReference type="Pfam" id="PF02875"/>
    </source>
</evidence>
<comment type="similarity">
    <text evidence="1">Belongs to the folylpolyglutamate synthase family.</text>
</comment>
<reference evidence="13 14" key="1">
    <citation type="journal article" date="2016" name="Nat. Commun.">
        <title>Thousands of microbial genomes shed light on interconnected biogeochemical processes in an aquifer system.</title>
        <authorList>
            <person name="Anantharaman K."/>
            <person name="Brown C.T."/>
            <person name="Hug L.A."/>
            <person name="Sharon I."/>
            <person name="Castelle C.J."/>
            <person name="Probst A.J."/>
            <person name="Thomas B.C."/>
            <person name="Singh A."/>
            <person name="Wilkins M.J."/>
            <person name="Karaoz U."/>
            <person name="Brodie E.L."/>
            <person name="Williams K.H."/>
            <person name="Hubbard S.S."/>
            <person name="Banfield J.F."/>
        </authorList>
    </citation>
    <scope>NUCLEOTIDE SEQUENCE [LARGE SCALE GENOMIC DNA]</scope>
</reference>
<comment type="caution">
    <text evidence="13">The sequence shown here is derived from an EMBL/GenBank/DDBJ whole genome shotgun (WGS) entry which is preliminary data.</text>
</comment>
<dbReference type="Gene3D" id="3.90.190.20">
    <property type="entry name" value="Mur ligase, C-terminal domain"/>
    <property type="match status" value="1"/>
</dbReference>
<organism evidence="13 14">
    <name type="scientific">Candidatus Komeilibacteria bacterium RIFCSPLOWO2_02_FULL_48_11</name>
    <dbReference type="NCBI Taxonomy" id="1798553"/>
    <lineage>
        <taxon>Bacteria</taxon>
        <taxon>Candidatus Komeiliibacteriota</taxon>
    </lineage>
</organism>
<feature type="domain" description="Mur ligase central" evidence="12">
    <location>
        <begin position="60"/>
        <end position="306"/>
    </location>
</feature>
<keyword evidence="6" id="KW-0067">ATP-binding</keyword>
<name>A0A1G2BPD1_9BACT</name>
<dbReference type="InterPro" id="IPR018109">
    <property type="entry name" value="Folylpolyglutamate_synth_CS"/>
</dbReference>
<evidence type="ECO:0000256" key="1">
    <source>
        <dbReference type="ARBA" id="ARBA00008276"/>
    </source>
</evidence>
<evidence type="ECO:0000256" key="9">
    <source>
        <dbReference type="ARBA" id="ARBA00047493"/>
    </source>
</evidence>
<dbReference type="GO" id="GO:0008841">
    <property type="term" value="F:dihydrofolate synthase activity"/>
    <property type="evidence" value="ECO:0007669"/>
    <property type="project" value="TreeGrafter"/>
</dbReference>